<feature type="transmembrane region" description="Helical" evidence="5">
    <location>
        <begin position="410"/>
        <end position="428"/>
    </location>
</feature>
<dbReference type="EMBL" id="SOAU01000001">
    <property type="protein sequence ID" value="TDT15723.1"/>
    <property type="molecule type" value="Genomic_DNA"/>
</dbReference>
<comment type="caution">
    <text evidence="7">The sequence shown here is derived from an EMBL/GenBank/DDBJ whole genome shotgun (WGS) entry which is preliminary data.</text>
</comment>
<keyword evidence="3 5" id="KW-1133">Transmembrane helix</keyword>
<evidence type="ECO:0000256" key="1">
    <source>
        <dbReference type="ARBA" id="ARBA00004651"/>
    </source>
</evidence>
<feature type="transmembrane region" description="Helical" evidence="5">
    <location>
        <begin position="208"/>
        <end position="228"/>
    </location>
</feature>
<feature type="transmembrane region" description="Helical" evidence="5">
    <location>
        <begin position="92"/>
        <end position="112"/>
    </location>
</feature>
<feature type="transmembrane region" description="Helical" evidence="5">
    <location>
        <begin position="339"/>
        <end position="360"/>
    </location>
</feature>
<accession>A0A4R7HZW4</accession>
<dbReference type="AlphaFoldDB" id="A0A4R7HZW4"/>
<dbReference type="RefSeq" id="WP_166657418.1">
    <property type="nucleotide sequence ID" value="NZ_SOAU01000001.1"/>
</dbReference>
<feature type="transmembrane region" description="Helical" evidence="5">
    <location>
        <begin position="366"/>
        <end position="389"/>
    </location>
</feature>
<evidence type="ECO:0000256" key="3">
    <source>
        <dbReference type="ARBA" id="ARBA00022989"/>
    </source>
</evidence>
<proteinExistence type="predicted"/>
<feature type="transmembrane region" description="Helical" evidence="5">
    <location>
        <begin position="152"/>
        <end position="172"/>
    </location>
</feature>
<organism evidence="7 8">
    <name type="scientific">Ilumatobacter fluminis</name>
    <dbReference type="NCBI Taxonomy" id="467091"/>
    <lineage>
        <taxon>Bacteria</taxon>
        <taxon>Bacillati</taxon>
        <taxon>Actinomycetota</taxon>
        <taxon>Acidimicrobiia</taxon>
        <taxon>Acidimicrobiales</taxon>
        <taxon>Ilumatobacteraceae</taxon>
        <taxon>Ilumatobacter</taxon>
    </lineage>
</organism>
<feature type="transmembrane region" description="Helical" evidence="5">
    <location>
        <begin position="178"/>
        <end position="196"/>
    </location>
</feature>
<sequence>MDEAGRDDEMPTGGIWSPRYVRVTVANLTIVAIAAFDGLALVAALPAIADDLGDVALLPWVITAFLATSAVAGITAGPVIDAIGVRRTFRATGLWFLGSSALAAIAPTMPLLVTARALQGIGGGLVISVALAAVGLAYPARLRARAFAANSLVWGVMGFGGPVLTAALLAIADWRMIFVVQLPITAVALAAGWSTLPSTRDRPQRIVMDYPGIALLTVLVAVSLVAVSQVGVRWWAFGAGAAVALVSALAYWSHSGRIAEPLLAREHLTRFPLKRVHITSGLVLVAGLAADNYLPLYMQTTRGRSEVFAAFSVLFLTIGWSGAAFVVSRLLDHWHESDAILTGTCVMLPATALAGTAIALGWPIPVVFAAFFLMGCAIGFVSTSGLTLLQSAASDDEMGRVNAAHQFIRTLSITYGVAVGGAILLLVVDREVGDVEVVRDVLGGEDVDPSPATLLAIRDGLAWVHVFSGLAAIAAIWAASILWRLVRAGRTGRAEATTVDAP</sequence>
<feature type="transmembrane region" description="Helical" evidence="5">
    <location>
        <begin position="234"/>
        <end position="254"/>
    </location>
</feature>
<dbReference type="PANTHER" id="PTHR23501:SF154">
    <property type="entry name" value="MULTIDRUG-EFFLUX TRANSPORTER RV1634-RELATED"/>
    <property type="match status" value="1"/>
</dbReference>
<evidence type="ECO:0000313" key="7">
    <source>
        <dbReference type="EMBL" id="TDT15723.1"/>
    </source>
</evidence>
<comment type="subcellular location">
    <subcellularLocation>
        <location evidence="1">Cell membrane</location>
        <topology evidence="1">Multi-pass membrane protein</topology>
    </subcellularLocation>
</comment>
<dbReference type="SUPFAM" id="SSF103473">
    <property type="entry name" value="MFS general substrate transporter"/>
    <property type="match status" value="1"/>
</dbReference>
<feature type="transmembrane region" description="Helical" evidence="5">
    <location>
        <begin position="118"/>
        <end position="140"/>
    </location>
</feature>
<dbReference type="PROSITE" id="PS50850">
    <property type="entry name" value="MFS"/>
    <property type="match status" value="1"/>
</dbReference>
<dbReference type="Gene3D" id="1.20.1720.10">
    <property type="entry name" value="Multidrug resistance protein D"/>
    <property type="match status" value="1"/>
</dbReference>
<feature type="transmembrane region" description="Helical" evidence="5">
    <location>
        <begin position="57"/>
        <end position="80"/>
    </location>
</feature>
<evidence type="ECO:0000259" key="6">
    <source>
        <dbReference type="PROSITE" id="PS50850"/>
    </source>
</evidence>
<dbReference type="InterPro" id="IPR011701">
    <property type="entry name" value="MFS"/>
</dbReference>
<protein>
    <submittedName>
        <fullName evidence="7">MFS transporter</fullName>
    </submittedName>
</protein>
<feature type="transmembrane region" description="Helical" evidence="5">
    <location>
        <begin position="275"/>
        <end position="295"/>
    </location>
</feature>
<dbReference type="GO" id="GO:0005886">
    <property type="term" value="C:plasma membrane"/>
    <property type="evidence" value="ECO:0007669"/>
    <property type="project" value="UniProtKB-SubCell"/>
</dbReference>
<evidence type="ECO:0000256" key="4">
    <source>
        <dbReference type="ARBA" id="ARBA00023136"/>
    </source>
</evidence>
<dbReference type="InterPro" id="IPR020846">
    <property type="entry name" value="MFS_dom"/>
</dbReference>
<gene>
    <name evidence="7" type="ORF">BDK89_1300</name>
</gene>
<feature type="transmembrane region" description="Helical" evidence="5">
    <location>
        <begin position="20"/>
        <end position="45"/>
    </location>
</feature>
<keyword evidence="4 5" id="KW-0472">Membrane</keyword>
<dbReference type="PANTHER" id="PTHR23501">
    <property type="entry name" value="MAJOR FACILITATOR SUPERFAMILY"/>
    <property type="match status" value="1"/>
</dbReference>
<reference evidence="7 8" key="1">
    <citation type="submission" date="2019-03" db="EMBL/GenBank/DDBJ databases">
        <title>Sequencing the genomes of 1000 actinobacteria strains.</title>
        <authorList>
            <person name="Klenk H.-P."/>
        </authorList>
    </citation>
    <scope>NUCLEOTIDE SEQUENCE [LARGE SCALE GENOMIC DNA]</scope>
    <source>
        <strain evidence="7 8">DSM 18936</strain>
    </source>
</reference>
<feature type="transmembrane region" description="Helical" evidence="5">
    <location>
        <begin position="462"/>
        <end position="483"/>
    </location>
</feature>
<feature type="domain" description="Major facilitator superfamily (MFS) profile" evidence="6">
    <location>
        <begin position="23"/>
        <end position="486"/>
    </location>
</feature>
<dbReference type="GO" id="GO:0022857">
    <property type="term" value="F:transmembrane transporter activity"/>
    <property type="evidence" value="ECO:0007669"/>
    <property type="project" value="InterPro"/>
</dbReference>
<evidence type="ECO:0000256" key="2">
    <source>
        <dbReference type="ARBA" id="ARBA00022692"/>
    </source>
</evidence>
<dbReference type="Proteomes" id="UP000294558">
    <property type="component" value="Unassembled WGS sequence"/>
</dbReference>
<evidence type="ECO:0000256" key="5">
    <source>
        <dbReference type="SAM" id="Phobius"/>
    </source>
</evidence>
<name>A0A4R7HZW4_9ACTN</name>
<dbReference type="Gene3D" id="1.20.1250.20">
    <property type="entry name" value="MFS general substrate transporter like domains"/>
    <property type="match status" value="1"/>
</dbReference>
<feature type="transmembrane region" description="Helical" evidence="5">
    <location>
        <begin position="307"/>
        <end position="327"/>
    </location>
</feature>
<keyword evidence="2 5" id="KW-0812">Transmembrane</keyword>
<keyword evidence="8" id="KW-1185">Reference proteome</keyword>
<evidence type="ECO:0000313" key="8">
    <source>
        <dbReference type="Proteomes" id="UP000294558"/>
    </source>
</evidence>
<dbReference type="InterPro" id="IPR036259">
    <property type="entry name" value="MFS_trans_sf"/>
</dbReference>
<dbReference type="Pfam" id="PF07690">
    <property type="entry name" value="MFS_1"/>
    <property type="match status" value="1"/>
</dbReference>